<reference evidence="2 3" key="1">
    <citation type="submission" date="2009-12" db="EMBL/GenBank/DDBJ databases">
        <title>The Genome Sequence of Anolis carolinensis (Green Anole Lizard).</title>
        <authorList>
            <consortium name="The Genome Sequencing Platform"/>
            <person name="Di Palma F."/>
            <person name="Alfoldi J."/>
            <person name="Heiman D."/>
            <person name="Young S."/>
            <person name="Grabherr M."/>
            <person name="Johnson J."/>
            <person name="Lander E.S."/>
            <person name="Lindblad-Toh K."/>
        </authorList>
    </citation>
    <scope>NUCLEOTIDE SEQUENCE [LARGE SCALE GENOMIC DNA]</scope>
    <source>
        <strain evidence="2 3">JBL SC #1</strain>
    </source>
</reference>
<name>A0A803TJ09_ANOCA</name>
<dbReference type="GO" id="GO:0030414">
    <property type="term" value="F:peptidase inhibitor activity"/>
    <property type="evidence" value="ECO:0007669"/>
    <property type="project" value="InterPro"/>
</dbReference>
<proteinExistence type="predicted"/>
<protein>
    <recommendedName>
        <fullName evidence="1">WAP domain-containing protein</fullName>
    </recommendedName>
</protein>
<keyword evidence="3" id="KW-1185">Reference proteome</keyword>
<organism evidence="2 3">
    <name type="scientific">Anolis carolinensis</name>
    <name type="common">Green anole</name>
    <name type="synonym">American chameleon</name>
    <dbReference type="NCBI Taxonomy" id="28377"/>
    <lineage>
        <taxon>Eukaryota</taxon>
        <taxon>Metazoa</taxon>
        <taxon>Chordata</taxon>
        <taxon>Craniata</taxon>
        <taxon>Vertebrata</taxon>
        <taxon>Euteleostomi</taxon>
        <taxon>Lepidosauria</taxon>
        <taxon>Squamata</taxon>
        <taxon>Bifurcata</taxon>
        <taxon>Unidentata</taxon>
        <taxon>Episquamata</taxon>
        <taxon>Toxicofera</taxon>
        <taxon>Iguania</taxon>
        <taxon>Dactyloidae</taxon>
        <taxon>Anolis</taxon>
    </lineage>
</organism>
<evidence type="ECO:0000313" key="3">
    <source>
        <dbReference type="Proteomes" id="UP000001646"/>
    </source>
</evidence>
<dbReference type="Pfam" id="PF00095">
    <property type="entry name" value="WAP"/>
    <property type="match status" value="1"/>
</dbReference>
<reference evidence="2" key="3">
    <citation type="submission" date="2025-09" db="UniProtKB">
        <authorList>
            <consortium name="Ensembl"/>
        </authorList>
    </citation>
    <scope>IDENTIFICATION</scope>
</reference>
<dbReference type="AlphaFoldDB" id="A0A803TJ09"/>
<dbReference type="Gene3D" id="4.10.75.10">
    <property type="entry name" value="Elafin-like"/>
    <property type="match status" value="1"/>
</dbReference>
<dbReference type="InterPro" id="IPR008197">
    <property type="entry name" value="WAP_dom"/>
</dbReference>
<dbReference type="PRINTS" id="PR00003">
    <property type="entry name" value="4DISULPHCORE"/>
</dbReference>
<dbReference type="InterPro" id="IPR036645">
    <property type="entry name" value="Elafin-like_sf"/>
</dbReference>
<dbReference type="SUPFAM" id="SSF57256">
    <property type="entry name" value="Elafin-like"/>
    <property type="match status" value="1"/>
</dbReference>
<dbReference type="GeneTree" id="ENSGT01040000241867"/>
<evidence type="ECO:0000259" key="1">
    <source>
        <dbReference type="PROSITE" id="PS51390"/>
    </source>
</evidence>
<feature type="domain" description="WAP" evidence="1">
    <location>
        <begin position="14"/>
        <end position="61"/>
    </location>
</feature>
<dbReference type="GO" id="GO:0005576">
    <property type="term" value="C:extracellular region"/>
    <property type="evidence" value="ECO:0007669"/>
    <property type="project" value="InterPro"/>
</dbReference>
<evidence type="ECO:0000313" key="2">
    <source>
        <dbReference type="Ensembl" id="ENSACAP00000035199.1"/>
    </source>
</evidence>
<accession>A0A803TJ09</accession>
<dbReference type="SMART" id="SM00217">
    <property type="entry name" value="WAP"/>
    <property type="match status" value="1"/>
</dbReference>
<dbReference type="Ensembl" id="ENSACAT00000046312.1">
    <property type="protein sequence ID" value="ENSACAP00000035199.1"/>
    <property type="gene ID" value="ENSACAG00000045569.1"/>
</dbReference>
<dbReference type="Proteomes" id="UP000001646">
    <property type="component" value="Chromosome 4"/>
</dbReference>
<dbReference type="PROSITE" id="PS51390">
    <property type="entry name" value="WAP"/>
    <property type="match status" value="1"/>
</dbReference>
<sequence length="76" mass="8631">QNILKQTIHNVKIIICKPGFCPIDRCDCVGPQPNECKNDYTCTGNQKCCMFCCAMRCKDPEKGSVEIEMVKEEIML</sequence>
<dbReference type="InParanoid" id="A0A803TJ09"/>
<reference evidence="2" key="2">
    <citation type="submission" date="2025-08" db="UniProtKB">
        <authorList>
            <consortium name="Ensembl"/>
        </authorList>
    </citation>
    <scope>IDENTIFICATION</scope>
</reference>